<dbReference type="InterPro" id="IPR001299">
    <property type="entry name" value="Ependymin"/>
</dbReference>
<accession>A0A6J8DNL7</accession>
<protein>
    <recommendedName>
        <fullName evidence="4">Mammalian ependymin-related protein 1</fullName>
    </recommendedName>
</protein>
<evidence type="ECO:0000313" key="2">
    <source>
        <dbReference type="EMBL" id="CAC5409337.1"/>
    </source>
</evidence>
<dbReference type="PANTHER" id="PTHR10697:SF13">
    <property type="entry name" value="RICIN B LECTIN DOMAIN-CONTAINING PROTEIN"/>
    <property type="match status" value="1"/>
</dbReference>
<dbReference type="EMBL" id="CACVKT020007641">
    <property type="protein sequence ID" value="CAC5409337.1"/>
    <property type="molecule type" value="Genomic_DNA"/>
</dbReference>
<organism evidence="2 3">
    <name type="scientific">Mytilus coruscus</name>
    <name type="common">Sea mussel</name>
    <dbReference type="NCBI Taxonomy" id="42192"/>
    <lineage>
        <taxon>Eukaryota</taxon>
        <taxon>Metazoa</taxon>
        <taxon>Spiralia</taxon>
        <taxon>Lophotrochozoa</taxon>
        <taxon>Mollusca</taxon>
        <taxon>Bivalvia</taxon>
        <taxon>Autobranchia</taxon>
        <taxon>Pteriomorphia</taxon>
        <taxon>Mytilida</taxon>
        <taxon>Mytiloidea</taxon>
        <taxon>Mytilidae</taxon>
        <taxon>Mytilinae</taxon>
        <taxon>Mytilus</taxon>
    </lineage>
</organism>
<evidence type="ECO:0008006" key="4">
    <source>
        <dbReference type="Google" id="ProtNLM"/>
    </source>
</evidence>
<dbReference type="GO" id="GO:0007160">
    <property type="term" value="P:cell-matrix adhesion"/>
    <property type="evidence" value="ECO:0007669"/>
    <property type="project" value="InterPro"/>
</dbReference>
<evidence type="ECO:0000256" key="1">
    <source>
        <dbReference type="SAM" id="SignalP"/>
    </source>
</evidence>
<dbReference type="AlphaFoldDB" id="A0A6J8DNL7"/>
<dbReference type="Pfam" id="PF00811">
    <property type="entry name" value="Ependymin"/>
    <property type="match status" value="1"/>
</dbReference>
<sequence>MYAARGMWLILIVVLTRLCALTSTPVCCAPNQWEGHLYIDSFLFPYAIHTYGTADVAYDLTNSRALINATLVDESPFVDPKMKQYSALYLEDYKNNYEYELDNGVYCQKTRLDVNMTKQCIQGGDNLMYSGLIGEHIITDTYNITLDKSIPNIRASIKRGSCVPVHLYFTHKVVVTNVDVYNMTRGIKDTKIFDIPPQCKHASPKHRKTMEGMHVFKLNIQETLQQVLFGGRKG</sequence>
<gene>
    <name evidence="2" type="ORF">MCOR_42641</name>
</gene>
<dbReference type="GO" id="GO:0005509">
    <property type="term" value="F:calcium ion binding"/>
    <property type="evidence" value="ECO:0007669"/>
    <property type="project" value="InterPro"/>
</dbReference>
<evidence type="ECO:0000313" key="3">
    <source>
        <dbReference type="Proteomes" id="UP000507470"/>
    </source>
</evidence>
<feature type="chain" id="PRO_5026659036" description="Mammalian ependymin-related protein 1" evidence="1">
    <location>
        <begin position="24"/>
        <end position="234"/>
    </location>
</feature>
<feature type="signal peptide" evidence="1">
    <location>
        <begin position="1"/>
        <end position="23"/>
    </location>
</feature>
<dbReference type="Proteomes" id="UP000507470">
    <property type="component" value="Unassembled WGS sequence"/>
</dbReference>
<keyword evidence="1" id="KW-0732">Signal</keyword>
<proteinExistence type="predicted"/>
<reference evidence="2 3" key="1">
    <citation type="submission" date="2020-06" db="EMBL/GenBank/DDBJ databases">
        <authorList>
            <person name="Li R."/>
            <person name="Bekaert M."/>
        </authorList>
    </citation>
    <scope>NUCLEOTIDE SEQUENCE [LARGE SCALE GENOMIC DNA]</scope>
    <source>
        <strain evidence="3">wild</strain>
    </source>
</reference>
<name>A0A6J8DNL7_MYTCO</name>
<keyword evidence="3" id="KW-1185">Reference proteome</keyword>
<dbReference type="OrthoDB" id="10001248at2759"/>
<dbReference type="GO" id="GO:0005764">
    <property type="term" value="C:lysosome"/>
    <property type="evidence" value="ECO:0007669"/>
    <property type="project" value="TreeGrafter"/>
</dbReference>
<dbReference type="PANTHER" id="PTHR10697">
    <property type="entry name" value="MAMMALIAN EPENDYMIN-RELATED PROTEIN 1"/>
    <property type="match status" value="1"/>
</dbReference>
<dbReference type="GO" id="GO:0005576">
    <property type="term" value="C:extracellular region"/>
    <property type="evidence" value="ECO:0007669"/>
    <property type="project" value="InterPro"/>
</dbReference>